<evidence type="ECO:0000313" key="2">
    <source>
        <dbReference type="Proteomes" id="UP001333818"/>
    </source>
</evidence>
<evidence type="ECO:0000313" key="1">
    <source>
        <dbReference type="EMBL" id="MEE3716285.1"/>
    </source>
</evidence>
<proteinExistence type="predicted"/>
<dbReference type="Proteomes" id="UP001333818">
    <property type="component" value="Unassembled WGS sequence"/>
</dbReference>
<gene>
    <name evidence="1" type="ORF">V2H45_05955</name>
</gene>
<dbReference type="AlphaFoldDB" id="A0AAW9PR57"/>
<comment type="caution">
    <text evidence="1">The sequence shown here is derived from an EMBL/GenBank/DDBJ whole genome shotgun (WGS) entry which is preliminary data.</text>
</comment>
<dbReference type="EMBL" id="JAZBJZ010000015">
    <property type="protein sequence ID" value="MEE3716285.1"/>
    <property type="molecule type" value="Genomic_DNA"/>
</dbReference>
<organism evidence="1 2">
    <name type="scientific">Tumidithrix elongata BACA0141</name>
    <dbReference type="NCBI Taxonomy" id="2716417"/>
    <lineage>
        <taxon>Bacteria</taxon>
        <taxon>Bacillati</taxon>
        <taxon>Cyanobacteriota</taxon>
        <taxon>Cyanophyceae</taxon>
        <taxon>Pseudanabaenales</taxon>
        <taxon>Pseudanabaenaceae</taxon>
        <taxon>Tumidithrix</taxon>
        <taxon>Tumidithrix elongata</taxon>
    </lineage>
</organism>
<accession>A0AAW9PR57</accession>
<reference evidence="1" key="1">
    <citation type="submission" date="2024-01" db="EMBL/GenBank/DDBJ databases">
        <title>Bank of Algae and Cyanobacteria of the Azores (BACA) strain genomes.</title>
        <authorList>
            <person name="Luz R."/>
            <person name="Cordeiro R."/>
            <person name="Fonseca A."/>
            <person name="Goncalves V."/>
        </authorList>
    </citation>
    <scope>NUCLEOTIDE SEQUENCE</scope>
    <source>
        <strain evidence="1">BACA0141</strain>
    </source>
</reference>
<evidence type="ECO:0008006" key="3">
    <source>
        <dbReference type="Google" id="ProtNLM"/>
    </source>
</evidence>
<protein>
    <recommendedName>
        <fullName evidence="3">Virion structural protein</fullName>
    </recommendedName>
</protein>
<name>A0AAW9PR57_9CYAN</name>
<sequence>MSFEYFDAAGNATNDGVFIPVAALPGVLATELAAAQPATTKLSKAIFAILNQIYDTISPTTFNALGFTASKANPSGAGTDLLNQNFSFTAQKLINFDTDTVSQVPVPSTGANTGLGKFSISDIFAGAAVVAAAGTVAGAGIVIPTSLLLPYTSLTHAGLTISGTSDNRDWFAALFDFLGNDLPVRSSTVASAVTARTASAIAATTIPAAYVDATAPTSGILVADLPARGLVSKSYSLTIQLILDQSSQSFDVNSVIG</sequence>
<keyword evidence="2" id="KW-1185">Reference proteome</keyword>
<dbReference type="RefSeq" id="WP_330482712.1">
    <property type="nucleotide sequence ID" value="NZ_JAZBJZ010000015.1"/>
</dbReference>